<dbReference type="Proteomes" id="UP000198836">
    <property type="component" value="Unassembled WGS sequence"/>
</dbReference>
<dbReference type="InterPro" id="IPR051535">
    <property type="entry name" value="Siderophore_ABC-ATPase"/>
</dbReference>
<dbReference type="InterPro" id="IPR038729">
    <property type="entry name" value="Rad50/SbcC_AAA"/>
</dbReference>
<dbReference type="GO" id="GO:0005886">
    <property type="term" value="C:plasma membrane"/>
    <property type="evidence" value="ECO:0007669"/>
    <property type="project" value="UniProtKB-SubCell"/>
</dbReference>
<evidence type="ECO:0000256" key="3">
    <source>
        <dbReference type="ARBA" id="ARBA00022475"/>
    </source>
</evidence>
<evidence type="ECO:0000256" key="5">
    <source>
        <dbReference type="ARBA" id="ARBA00023004"/>
    </source>
</evidence>
<dbReference type="InterPro" id="IPR003593">
    <property type="entry name" value="AAA+_ATPase"/>
</dbReference>
<dbReference type="PANTHER" id="PTHR42771">
    <property type="entry name" value="IRON(3+)-HYDROXAMATE IMPORT ATP-BINDING PROTEIN FHUC"/>
    <property type="match status" value="1"/>
</dbReference>
<protein>
    <submittedName>
        <fullName evidence="9">Predicted ATPase</fullName>
    </submittedName>
</protein>
<gene>
    <name evidence="9" type="ORF">SAMN04488511_107184</name>
</gene>
<keyword evidence="2" id="KW-0813">Transport</keyword>
<accession>A0A1I0TA95</accession>
<dbReference type="RefSeq" id="WP_244278791.1">
    <property type="nucleotide sequence ID" value="NZ_FOJM01000007.1"/>
</dbReference>
<keyword evidence="3" id="KW-1003">Cell membrane</keyword>
<comment type="subcellular location">
    <subcellularLocation>
        <location evidence="1">Cell membrane</location>
        <topology evidence="1">Peripheral membrane protein</topology>
    </subcellularLocation>
</comment>
<dbReference type="GO" id="GO:0006302">
    <property type="term" value="P:double-strand break repair"/>
    <property type="evidence" value="ECO:0007669"/>
    <property type="project" value="InterPro"/>
</dbReference>
<evidence type="ECO:0000259" key="8">
    <source>
        <dbReference type="SMART" id="SM00382"/>
    </source>
</evidence>
<dbReference type="SMART" id="SM00382">
    <property type="entry name" value="AAA"/>
    <property type="match status" value="1"/>
</dbReference>
<dbReference type="Gene3D" id="3.40.50.300">
    <property type="entry name" value="P-loop containing nucleotide triphosphate hydrolases"/>
    <property type="match status" value="2"/>
</dbReference>
<evidence type="ECO:0000256" key="7">
    <source>
        <dbReference type="ARBA" id="ARBA00023136"/>
    </source>
</evidence>
<dbReference type="SUPFAM" id="SSF52540">
    <property type="entry name" value="P-loop containing nucleoside triphosphate hydrolases"/>
    <property type="match status" value="1"/>
</dbReference>
<evidence type="ECO:0000256" key="4">
    <source>
        <dbReference type="ARBA" id="ARBA00022496"/>
    </source>
</evidence>
<feature type="domain" description="AAA+ ATPase" evidence="8">
    <location>
        <begin position="49"/>
        <end position="229"/>
    </location>
</feature>
<evidence type="ECO:0000256" key="1">
    <source>
        <dbReference type="ARBA" id="ARBA00004202"/>
    </source>
</evidence>
<reference evidence="10" key="1">
    <citation type="submission" date="2016-10" db="EMBL/GenBank/DDBJ databases">
        <authorList>
            <person name="Varghese N."/>
            <person name="Submissions S."/>
        </authorList>
    </citation>
    <scope>NUCLEOTIDE SEQUENCE [LARGE SCALE GENOMIC DNA]</scope>
    <source>
        <strain evidence="10">DSM 18130</strain>
    </source>
</reference>
<dbReference type="InterPro" id="IPR027417">
    <property type="entry name" value="P-loop_NTPase"/>
</dbReference>
<sequence length="260" mass="29609">MKKKMKTTSDKQMEFNEYLLSLRLKQENLPNGYPFNIPCLKSFETLDFHPNVTFLTGENGVGKSTIIEAIAVYLGFNAEGGGKNFNFKSTATHSALHNHLMITKGFKQIKDGYFLRGESFYNVASEIDKLDEEPRGPKIINSYGGVSLHEQSHGESFWSLFMNRFGSHGVYILDEPESALSATKQIAMLSKINNLVNDNSQLIIATHSPILLSYPKAWIYEMTENKIVRVKYEESEVYRVYKAFLDHPQRILNDIFTSNS</sequence>
<keyword evidence="6" id="KW-0406">Ion transport</keyword>
<name>A0A1I0TA95_9SPHI</name>
<proteinExistence type="predicted"/>
<evidence type="ECO:0000313" key="10">
    <source>
        <dbReference type="Proteomes" id="UP000198836"/>
    </source>
</evidence>
<evidence type="ECO:0000313" key="9">
    <source>
        <dbReference type="EMBL" id="SFA48649.1"/>
    </source>
</evidence>
<dbReference type="PANTHER" id="PTHR42771:SF2">
    <property type="entry name" value="IRON(3+)-HYDROXAMATE IMPORT ATP-BINDING PROTEIN FHUC"/>
    <property type="match status" value="1"/>
</dbReference>
<keyword evidence="10" id="KW-1185">Reference proteome</keyword>
<keyword evidence="4" id="KW-0410">Iron transport</keyword>
<evidence type="ECO:0000256" key="6">
    <source>
        <dbReference type="ARBA" id="ARBA00023065"/>
    </source>
</evidence>
<dbReference type="GO" id="GO:0006826">
    <property type="term" value="P:iron ion transport"/>
    <property type="evidence" value="ECO:0007669"/>
    <property type="project" value="UniProtKB-KW"/>
</dbReference>
<dbReference type="AlphaFoldDB" id="A0A1I0TA95"/>
<dbReference type="EMBL" id="FOJM01000007">
    <property type="protein sequence ID" value="SFA48649.1"/>
    <property type="molecule type" value="Genomic_DNA"/>
</dbReference>
<keyword evidence="5" id="KW-0408">Iron</keyword>
<dbReference type="STRING" id="332999.SAMN04488511_107184"/>
<organism evidence="9 10">
    <name type="scientific">Pedobacter suwonensis</name>
    <dbReference type="NCBI Taxonomy" id="332999"/>
    <lineage>
        <taxon>Bacteria</taxon>
        <taxon>Pseudomonadati</taxon>
        <taxon>Bacteroidota</taxon>
        <taxon>Sphingobacteriia</taxon>
        <taxon>Sphingobacteriales</taxon>
        <taxon>Sphingobacteriaceae</taxon>
        <taxon>Pedobacter</taxon>
    </lineage>
</organism>
<dbReference type="Pfam" id="PF13476">
    <property type="entry name" value="AAA_23"/>
    <property type="match status" value="1"/>
</dbReference>
<dbReference type="GO" id="GO:0016887">
    <property type="term" value="F:ATP hydrolysis activity"/>
    <property type="evidence" value="ECO:0007669"/>
    <property type="project" value="InterPro"/>
</dbReference>
<keyword evidence="7" id="KW-0472">Membrane</keyword>
<evidence type="ECO:0000256" key="2">
    <source>
        <dbReference type="ARBA" id="ARBA00022448"/>
    </source>
</evidence>